<name>A0ABW1S8T3_9PROT</name>
<evidence type="ECO:0000313" key="2">
    <source>
        <dbReference type="EMBL" id="MFC6197613.1"/>
    </source>
</evidence>
<accession>A0ABW1S8T3</accession>
<dbReference type="Pfam" id="PF07940">
    <property type="entry name" value="Hepar_II_III_C"/>
    <property type="match status" value="1"/>
</dbReference>
<protein>
    <submittedName>
        <fullName evidence="2">Heparinase II/III family protein</fullName>
    </submittedName>
</protein>
<reference evidence="3" key="1">
    <citation type="journal article" date="2019" name="Int. J. Syst. Evol. Microbiol.">
        <title>The Global Catalogue of Microorganisms (GCM) 10K type strain sequencing project: providing services to taxonomists for standard genome sequencing and annotation.</title>
        <authorList>
            <consortium name="The Broad Institute Genomics Platform"/>
            <consortium name="The Broad Institute Genome Sequencing Center for Infectious Disease"/>
            <person name="Wu L."/>
            <person name="Ma J."/>
        </authorList>
    </citation>
    <scope>NUCLEOTIDE SEQUENCE [LARGE SCALE GENOMIC DNA]</scope>
    <source>
        <strain evidence="3">CGMCC-1.15741</strain>
    </source>
</reference>
<sequence>MNGGSEGNRADLYNALQPYAASRTFAFATKSAIHKLEAGDSRLMLDAGHAPAPDHALEAHAGCLSFEFESGRERIITGCGSHPDIDPVWRSATRRTDGHSTLVLAGANASEFIPYRPYGVEVPMGPTGVSARRMEEQEEVLLDAQHAGWKDSYGLIYRRRVFMDQDGHRLTGEDSLFRPVSAGLSEQTDPIAFDVRFHLHPDVKIEPDEDKLQLVLPSGQVWLFKTTHEPKAIERTVYLARGNVENSWQLVLSADADPNGDGKSGSNLIKWALVKAD</sequence>
<dbReference type="InterPro" id="IPR012480">
    <property type="entry name" value="Hepar_II_III_C"/>
</dbReference>
<proteinExistence type="predicted"/>
<dbReference type="RefSeq" id="WP_377377111.1">
    <property type="nucleotide sequence ID" value="NZ_JBHSSW010000005.1"/>
</dbReference>
<evidence type="ECO:0000313" key="3">
    <source>
        <dbReference type="Proteomes" id="UP001596303"/>
    </source>
</evidence>
<keyword evidence="3" id="KW-1185">Reference proteome</keyword>
<evidence type="ECO:0000259" key="1">
    <source>
        <dbReference type="Pfam" id="PF07940"/>
    </source>
</evidence>
<dbReference type="Gene3D" id="2.70.98.70">
    <property type="match status" value="1"/>
</dbReference>
<gene>
    <name evidence="2" type="ORF">ACFQDM_05960</name>
</gene>
<dbReference type="EMBL" id="JBHSSW010000005">
    <property type="protein sequence ID" value="MFC6197613.1"/>
    <property type="molecule type" value="Genomic_DNA"/>
</dbReference>
<feature type="domain" description="Heparinase II/III-like C-terminal" evidence="1">
    <location>
        <begin position="23"/>
        <end position="271"/>
    </location>
</feature>
<dbReference type="Proteomes" id="UP001596303">
    <property type="component" value="Unassembled WGS sequence"/>
</dbReference>
<comment type="caution">
    <text evidence="2">The sequence shown here is derived from an EMBL/GenBank/DDBJ whole genome shotgun (WGS) entry which is preliminary data.</text>
</comment>
<organism evidence="2 3">
    <name type="scientific">Ponticaulis profundi</name>
    <dbReference type="NCBI Taxonomy" id="2665222"/>
    <lineage>
        <taxon>Bacteria</taxon>
        <taxon>Pseudomonadati</taxon>
        <taxon>Pseudomonadota</taxon>
        <taxon>Alphaproteobacteria</taxon>
        <taxon>Hyphomonadales</taxon>
        <taxon>Hyphomonadaceae</taxon>
        <taxon>Ponticaulis</taxon>
    </lineage>
</organism>